<dbReference type="PANTHER" id="PTHR33057:SF26">
    <property type="entry name" value="TRANSCRIPTION REPRESSOR OFP13"/>
    <property type="match status" value="1"/>
</dbReference>
<evidence type="ECO:0000313" key="12">
    <source>
        <dbReference type="Proteomes" id="UP000233551"/>
    </source>
</evidence>
<sequence length="266" mass="29186">MGKKKMNLLPALFSSKNRAETGQPRQWASCKHPKTLSFRAGDDNGGEGIFKTVNSIFFDPSMNGIRGLDGHSPEAASWLFTSTSESASYSTEVSEDLVADESLEVLVRGARSDRLFFEPQGDTSSIIGHPGSVDALVPPFKESVVLAMESENPYVDFRRSMEEMVESNGIKDWECLEELLGWYLRMNGKENHGFIVEAFIDLLLNLSKGTKDDSCGGFNKNMEVTSFSSAASSFSDDSSSDPSVREENVAGINEEEKTMMTITSVS</sequence>
<comment type="function">
    <text evidence="6">Transcriptional repressor that regulates multiple aspects of plant growth and development.</text>
</comment>
<dbReference type="PROSITE" id="PS51754">
    <property type="entry name" value="OVATE"/>
    <property type="match status" value="1"/>
</dbReference>
<dbReference type="EMBL" id="PGOL01003099">
    <property type="protein sequence ID" value="PKI43025.1"/>
    <property type="molecule type" value="Genomic_DNA"/>
</dbReference>
<dbReference type="InterPro" id="IPR006458">
    <property type="entry name" value="Ovate_C"/>
</dbReference>
<feature type="region of interest" description="Disordered" evidence="7">
    <location>
        <begin position="230"/>
        <end position="266"/>
    </location>
</feature>
<dbReference type="Pfam" id="PF04844">
    <property type="entry name" value="Ovate"/>
    <property type="match status" value="1"/>
</dbReference>
<evidence type="ECO:0000256" key="6">
    <source>
        <dbReference type="RuleBase" id="RU367028"/>
    </source>
</evidence>
<dbReference type="InterPro" id="IPR038933">
    <property type="entry name" value="Ovate"/>
</dbReference>
<evidence type="ECO:0000256" key="2">
    <source>
        <dbReference type="ARBA" id="ARBA00022491"/>
    </source>
</evidence>
<proteinExistence type="predicted"/>
<dbReference type="Proteomes" id="UP000197138">
    <property type="component" value="Unassembled WGS sequence"/>
</dbReference>
<evidence type="ECO:0000256" key="4">
    <source>
        <dbReference type="ARBA" id="ARBA00023163"/>
    </source>
</evidence>
<feature type="region of interest" description="Disordered" evidence="7">
    <location>
        <begin position="1"/>
        <end position="28"/>
    </location>
</feature>
<evidence type="ECO:0000256" key="7">
    <source>
        <dbReference type="SAM" id="MobiDB-lite"/>
    </source>
</evidence>
<feature type="domain" description="OVATE" evidence="8">
    <location>
        <begin position="146"/>
        <end position="205"/>
    </location>
</feature>
<comment type="subcellular location">
    <subcellularLocation>
        <location evidence="1 6">Nucleus</location>
    </subcellularLocation>
</comment>
<gene>
    <name evidence="9" type="ORF">CDL15_Pgr022776</name>
    <name evidence="10" type="ORF">CRG98_036603</name>
</gene>
<accession>A0A218XRS5</accession>
<reference evidence="9" key="2">
    <citation type="submission" date="2017-06" db="EMBL/GenBank/DDBJ databases">
        <title>The pomegranate genome and the genomics of punicalagin biosynthesis.</title>
        <authorList>
            <person name="Xu C."/>
        </authorList>
    </citation>
    <scope>NUCLEOTIDE SEQUENCE [LARGE SCALE GENOMIC DNA]</scope>
    <source>
        <tissue evidence="9">Fresh leaf</tissue>
    </source>
</reference>
<keyword evidence="12" id="KW-1185">Reference proteome</keyword>
<protein>
    <recommendedName>
        <fullName evidence="6">Transcription repressor</fullName>
    </recommendedName>
    <alternativeName>
        <fullName evidence="6">Ovate family protein</fullName>
    </alternativeName>
</protein>
<reference evidence="10 12" key="3">
    <citation type="submission" date="2017-11" db="EMBL/GenBank/DDBJ databases">
        <title>De-novo sequencing of pomegranate (Punica granatum L.) genome.</title>
        <authorList>
            <person name="Akparov Z."/>
            <person name="Amiraslanov A."/>
            <person name="Hajiyeva S."/>
            <person name="Abbasov M."/>
            <person name="Kaur K."/>
            <person name="Hamwieh A."/>
            <person name="Solovyev V."/>
            <person name="Salamov A."/>
            <person name="Braich B."/>
            <person name="Kosarev P."/>
            <person name="Mahmoud A."/>
            <person name="Hajiyev E."/>
            <person name="Babayeva S."/>
            <person name="Izzatullayeva V."/>
            <person name="Mammadov A."/>
            <person name="Mammadov A."/>
            <person name="Sharifova S."/>
            <person name="Ojaghi J."/>
            <person name="Eynullazada K."/>
            <person name="Bayramov B."/>
            <person name="Abdulazimova A."/>
            <person name="Shahmuradov I."/>
        </authorList>
    </citation>
    <scope>NUCLEOTIDE SEQUENCE [LARGE SCALE GENOMIC DNA]</scope>
    <source>
        <strain evidence="10">AG2017</strain>
        <strain evidence="12">cv. AG2017</strain>
        <tissue evidence="10">Leaf</tissue>
    </source>
</reference>
<comment type="caution">
    <text evidence="9">The sequence shown here is derived from an EMBL/GenBank/DDBJ whole genome shotgun (WGS) entry which is preliminary data.</text>
</comment>
<dbReference type="AlphaFoldDB" id="A0A218XRS5"/>
<dbReference type="STRING" id="22663.A0A218XRS5"/>
<dbReference type="GO" id="GO:0045892">
    <property type="term" value="P:negative regulation of DNA-templated transcription"/>
    <property type="evidence" value="ECO:0007669"/>
    <property type="project" value="UniProtKB-UniRule"/>
</dbReference>
<feature type="compositionally biased region" description="Basic and acidic residues" evidence="7">
    <location>
        <begin position="243"/>
        <end position="258"/>
    </location>
</feature>
<reference evidence="11" key="1">
    <citation type="journal article" date="2017" name="Plant J.">
        <title>The pomegranate (Punica granatum L.) genome and the genomics of punicalagin biosynthesis.</title>
        <authorList>
            <person name="Qin G."/>
            <person name="Xu C."/>
            <person name="Ming R."/>
            <person name="Tang H."/>
            <person name="Guyot R."/>
            <person name="Kramer E.M."/>
            <person name="Hu Y."/>
            <person name="Yi X."/>
            <person name="Qi Y."/>
            <person name="Xu X."/>
            <person name="Gao Z."/>
            <person name="Pan H."/>
            <person name="Jian J."/>
            <person name="Tian Y."/>
            <person name="Yue Z."/>
            <person name="Xu Y."/>
        </authorList>
    </citation>
    <scope>NUCLEOTIDE SEQUENCE [LARGE SCALE GENOMIC DNA]</scope>
    <source>
        <strain evidence="11">cv. Dabenzi</strain>
    </source>
</reference>
<name>A0A218XRS5_PUNGR</name>
<evidence type="ECO:0000313" key="10">
    <source>
        <dbReference type="EMBL" id="PKI43025.1"/>
    </source>
</evidence>
<evidence type="ECO:0000256" key="1">
    <source>
        <dbReference type="ARBA" id="ARBA00004123"/>
    </source>
</evidence>
<evidence type="ECO:0000313" key="11">
    <source>
        <dbReference type="Proteomes" id="UP000197138"/>
    </source>
</evidence>
<keyword evidence="4 6" id="KW-0804">Transcription</keyword>
<dbReference type="OrthoDB" id="689823at2759"/>
<dbReference type="GeneID" id="116189103"/>
<evidence type="ECO:0000256" key="5">
    <source>
        <dbReference type="ARBA" id="ARBA00023242"/>
    </source>
</evidence>
<keyword evidence="5 6" id="KW-0539">Nucleus</keyword>
<evidence type="ECO:0000313" key="9">
    <source>
        <dbReference type="EMBL" id="OWM87663.1"/>
    </source>
</evidence>
<keyword evidence="3 6" id="KW-0805">Transcription regulation</keyword>
<dbReference type="GO" id="GO:0005634">
    <property type="term" value="C:nucleus"/>
    <property type="evidence" value="ECO:0007669"/>
    <property type="project" value="UniProtKB-SubCell"/>
</dbReference>
<keyword evidence="2 6" id="KW-0678">Repressor</keyword>
<evidence type="ECO:0000259" key="8">
    <source>
        <dbReference type="PROSITE" id="PS51754"/>
    </source>
</evidence>
<dbReference type="PANTHER" id="PTHR33057">
    <property type="entry name" value="TRANSCRIPTION REPRESSOR OFP7-RELATED"/>
    <property type="match status" value="1"/>
</dbReference>
<dbReference type="Proteomes" id="UP000233551">
    <property type="component" value="Unassembled WGS sequence"/>
</dbReference>
<dbReference type="EMBL" id="MTKT01000813">
    <property type="protein sequence ID" value="OWM87663.1"/>
    <property type="molecule type" value="Genomic_DNA"/>
</dbReference>
<evidence type="ECO:0000256" key="3">
    <source>
        <dbReference type="ARBA" id="ARBA00023015"/>
    </source>
</evidence>
<dbReference type="NCBIfam" id="TIGR01568">
    <property type="entry name" value="A_thal_3678"/>
    <property type="match status" value="1"/>
</dbReference>
<feature type="compositionally biased region" description="Low complexity" evidence="7">
    <location>
        <begin position="230"/>
        <end position="241"/>
    </location>
</feature>
<organism evidence="9 11">
    <name type="scientific">Punica granatum</name>
    <name type="common">Pomegranate</name>
    <dbReference type="NCBI Taxonomy" id="22663"/>
    <lineage>
        <taxon>Eukaryota</taxon>
        <taxon>Viridiplantae</taxon>
        <taxon>Streptophyta</taxon>
        <taxon>Embryophyta</taxon>
        <taxon>Tracheophyta</taxon>
        <taxon>Spermatophyta</taxon>
        <taxon>Magnoliopsida</taxon>
        <taxon>eudicotyledons</taxon>
        <taxon>Gunneridae</taxon>
        <taxon>Pentapetalae</taxon>
        <taxon>rosids</taxon>
        <taxon>malvids</taxon>
        <taxon>Myrtales</taxon>
        <taxon>Lythraceae</taxon>
        <taxon>Punica</taxon>
    </lineage>
</organism>